<dbReference type="InterPro" id="IPR032466">
    <property type="entry name" value="Metal_Hydrolase"/>
</dbReference>
<dbReference type="Gene3D" id="3.30.110.90">
    <property type="entry name" value="Amidohydrolase"/>
    <property type="match status" value="1"/>
</dbReference>
<dbReference type="InterPro" id="IPR006680">
    <property type="entry name" value="Amidohydro-rel"/>
</dbReference>
<accession>A0A840J1F7</accession>
<dbReference type="PANTHER" id="PTHR43135">
    <property type="entry name" value="ALPHA-D-RIBOSE 1-METHYLPHOSPHONATE 5-TRIPHOSPHATE DIPHOSPHATASE"/>
    <property type="match status" value="1"/>
</dbReference>
<dbReference type="InterPro" id="IPR011059">
    <property type="entry name" value="Metal-dep_hydrolase_composite"/>
</dbReference>
<evidence type="ECO:0000313" key="2">
    <source>
        <dbReference type="EMBL" id="MBB4688921.1"/>
    </source>
</evidence>
<dbReference type="Gene3D" id="2.30.40.10">
    <property type="entry name" value="Urease, subunit C, domain 1"/>
    <property type="match status" value="1"/>
</dbReference>
<protein>
    <submittedName>
        <fullName evidence="2">Imidazolonepropionase-like amidohydrolase</fullName>
    </submittedName>
</protein>
<dbReference type="SUPFAM" id="SSF51338">
    <property type="entry name" value="Composite domain of metallo-dependent hydrolases"/>
    <property type="match status" value="1"/>
</dbReference>
<dbReference type="EMBL" id="JACHMG010000001">
    <property type="protein sequence ID" value="MBB4688921.1"/>
    <property type="molecule type" value="Genomic_DNA"/>
</dbReference>
<comment type="caution">
    <text evidence="2">The sequence shown here is derived from an EMBL/GenBank/DDBJ whole genome shotgun (WGS) entry which is preliminary data.</text>
</comment>
<feature type="domain" description="Amidohydrolase-related" evidence="1">
    <location>
        <begin position="46"/>
        <end position="341"/>
    </location>
</feature>
<dbReference type="RefSeq" id="WP_312874019.1">
    <property type="nucleotide sequence ID" value="NZ_JACHMG010000001.1"/>
</dbReference>
<reference evidence="2 3" key="1">
    <citation type="submission" date="2020-08" db="EMBL/GenBank/DDBJ databases">
        <title>Sequencing the genomes of 1000 actinobacteria strains.</title>
        <authorList>
            <person name="Klenk H.-P."/>
        </authorList>
    </citation>
    <scope>NUCLEOTIDE SEQUENCE [LARGE SCALE GENOMIC DNA]</scope>
    <source>
        <strain evidence="2 3">DSM 45859</strain>
    </source>
</reference>
<gene>
    <name evidence="2" type="ORF">BJY18_006406</name>
</gene>
<dbReference type="PANTHER" id="PTHR43135:SF3">
    <property type="entry name" value="ALPHA-D-RIBOSE 1-METHYLPHOSPHONATE 5-TRIPHOSPHATE DIPHOSPHATASE"/>
    <property type="match status" value="1"/>
</dbReference>
<dbReference type="InterPro" id="IPR051781">
    <property type="entry name" value="Metallo-dep_Hydrolase"/>
</dbReference>
<dbReference type="AlphaFoldDB" id="A0A840J1F7"/>
<dbReference type="SUPFAM" id="SSF51556">
    <property type="entry name" value="Metallo-dependent hydrolases"/>
    <property type="match status" value="1"/>
</dbReference>
<name>A0A840J1F7_9PSEU</name>
<evidence type="ECO:0000313" key="3">
    <source>
        <dbReference type="Proteomes" id="UP000581769"/>
    </source>
</evidence>
<evidence type="ECO:0000259" key="1">
    <source>
        <dbReference type="Pfam" id="PF01979"/>
    </source>
</evidence>
<organism evidence="2 3">
    <name type="scientific">Amycolatopsis jiangsuensis</name>
    <dbReference type="NCBI Taxonomy" id="1181879"/>
    <lineage>
        <taxon>Bacteria</taxon>
        <taxon>Bacillati</taxon>
        <taxon>Actinomycetota</taxon>
        <taxon>Actinomycetes</taxon>
        <taxon>Pseudonocardiales</taxon>
        <taxon>Pseudonocardiaceae</taxon>
        <taxon>Amycolatopsis</taxon>
    </lineage>
</organism>
<proteinExistence type="predicted"/>
<dbReference type="Gene3D" id="1.20.58.520">
    <property type="entry name" value="Amidohydrolase"/>
    <property type="match status" value="1"/>
</dbReference>
<keyword evidence="2" id="KW-0378">Hydrolase</keyword>
<dbReference type="Pfam" id="PF01979">
    <property type="entry name" value="Amidohydro_1"/>
    <property type="match status" value="1"/>
</dbReference>
<dbReference type="Gene3D" id="3.40.50.10910">
    <property type="entry name" value="Amidohydrolase"/>
    <property type="match status" value="1"/>
</dbReference>
<dbReference type="Proteomes" id="UP000581769">
    <property type="component" value="Unassembled WGS sequence"/>
</dbReference>
<dbReference type="GO" id="GO:0016810">
    <property type="term" value="F:hydrolase activity, acting on carbon-nitrogen (but not peptide) bonds"/>
    <property type="evidence" value="ECO:0007669"/>
    <property type="project" value="InterPro"/>
</dbReference>
<keyword evidence="3" id="KW-1185">Reference proteome</keyword>
<sequence>MAERIALRGVRVFDGTQLTEPRTIVFDETLSDDPAGARDIDATGATLLPGLIDAHVHLEGPEHLAALARWGVTTGLDMACWPPERVATLRAVTGSASLRTAGIPAIGPDGNHAKTLGLPPEAIVLTPDDARRFVEARVAEGVDYVKVVAEAPGDGGPPAEAVRAAADAAAEHGLDTVVHAATPGAYEVAVASGARFVTHVPLRGRIRPEDIAAMKAAGQIAIPTVTMMTGFPGVGDDPVRNVAALHEAGVNILAGTDAHVGGGPVVPHGESLHREFELLAEAGLSPVEILRAATIAPARAFGLTGRGEIRSGGRADLVLVEGDPTTDLTATRAIRAVWCGGVETRPEGQA</sequence>